<evidence type="ECO:0000313" key="2">
    <source>
        <dbReference type="Proteomes" id="UP001279734"/>
    </source>
</evidence>
<sequence length="125" mass="13285">MDLVYLLWRSAVSICKASFACQWVLDDAAITSGKSRVCHAEVLCVKWYENPSGCFVAGGITGFVEACFGAPLSTKWVGVLQPNSMLEVLDSNGSTDALVELVVCSALPFHGVAFAVAEHPVDTGM</sequence>
<proteinExistence type="predicted"/>
<name>A0AAD3Y785_NEPGR</name>
<evidence type="ECO:0000313" key="1">
    <source>
        <dbReference type="EMBL" id="GMH31993.1"/>
    </source>
</evidence>
<accession>A0AAD3Y785</accession>
<dbReference type="Proteomes" id="UP001279734">
    <property type="component" value="Unassembled WGS sequence"/>
</dbReference>
<reference evidence="1" key="1">
    <citation type="submission" date="2023-05" db="EMBL/GenBank/DDBJ databases">
        <title>Nepenthes gracilis genome sequencing.</title>
        <authorList>
            <person name="Fukushima K."/>
        </authorList>
    </citation>
    <scope>NUCLEOTIDE SEQUENCE</scope>
    <source>
        <strain evidence="1">SING2019-196</strain>
    </source>
</reference>
<organism evidence="1 2">
    <name type="scientific">Nepenthes gracilis</name>
    <name type="common">Slender pitcher plant</name>
    <dbReference type="NCBI Taxonomy" id="150966"/>
    <lineage>
        <taxon>Eukaryota</taxon>
        <taxon>Viridiplantae</taxon>
        <taxon>Streptophyta</taxon>
        <taxon>Embryophyta</taxon>
        <taxon>Tracheophyta</taxon>
        <taxon>Spermatophyta</taxon>
        <taxon>Magnoliopsida</taxon>
        <taxon>eudicotyledons</taxon>
        <taxon>Gunneridae</taxon>
        <taxon>Pentapetalae</taxon>
        <taxon>Caryophyllales</taxon>
        <taxon>Nepenthaceae</taxon>
        <taxon>Nepenthes</taxon>
    </lineage>
</organism>
<dbReference type="EMBL" id="BSYO01000052">
    <property type="protein sequence ID" value="GMH31993.1"/>
    <property type="molecule type" value="Genomic_DNA"/>
</dbReference>
<comment type="caution">
    <text evidence="1">The sequence shown here is derived from an EMBL/GenBank/DDBJ whole genome shotgun (WGS) entry which is preliminary data.</text>
</comment>
<gene>
    <name evidence="1" type="ORF">Nepgr_033837</name>
</gene>
<dbReference type="AlphaFoldDB" id="A0AAD3Y785"/>
<keyword evidence="2" id="KW-1185">Reference proteome</keyword>
<protein>
    <submittedName>
        <fullName evidence="1">Uncharacterized protein</fullName>
    </submittedName>
</protein>